<protein>
    <submittedName>
        <fullName evidence="1">Uncharacterized protein</fullName>
    </submittedName>
</protein>
<dbReference type="EMBL" id="ML121546">
    <property type="protein sequence ID" value="RPB23532.1"/>
    <property type="molecule type" value="Genomic_DNA"/>
</dbReference>
<dbReference type="AlphaFoldDB" id="A0A3N4LQI1"/>
<proteinExistence type="predicted"/>
<keyword evidence="2" id="KW-1185">Reference proteome</keyword>
<accession>A0A3N4LQI1</accession>
<evidence type="ECO:0000313" key="1">
    <source>
        <dbReference type="EMBL" id="RPB23532.1"/>
    </source>
</evidence>
<name>A0A3N4LQI1_9PEZI</name>
<dbReference type="InParanoid" id="A0A3N4LQI1"/>
<evidence type="ECO:0000313" key="2">
    <source>
        <dbReference type="Proteomes" id="UP000267821"/>
    </source>
</evidence>
<dbReference type="Proteomes" id="UP000267821">
    <property type="component" value="Unassembled WGS sequence"/>
</dbReference>
<reference evidence="1 2" key="1">
    <citation type="journal article" date="2018" name="Nat. Ecol. Evol.">
        <title>Pezizomycetes genomes reveal the molecular basis of ectomycorrhizal truffle lifestyle.</title>
        <authorList>
            <person name="Murat C."/>
            <person name="Payen T."/>
            <person name="Noel B."/>
            <person name="Kuo A."/>
            <person name="Morin E."/>
            <person name="Chen J."/>
            <person name="Kohler A."/>
            <person name="Krizsan K."/>
            <person name="Balestrini R."/>
            <person name="Da Silva C."/>
            <person name="Montanini B."/>
            <person name="Hainaut M."/>
            <person name="Levati E."/>
            <person name="Barry K.W."/>
            <person name="Belfiori B."/>
            <person name="Cichocki N."/>
            <person name="Clum A."/>
            <person name="Dockter R.B."/>
            <person name="Fauchery L."/>
            <person name="Guy J."/>
            <person name="Iotti M."/>
            <person name="Le Tacon F."/>
            <person name="Lindquist E.A."/>
            <person name="Lipzen A."/>
            <person name="Malagnac F."/>
            <person name="Mello A."/>
            <person name="Molinier V."/>
            <person name="Miyauchi S."/>
            <person name="Poulain J."/>
            <person name="Riccioni C."/>
            <person name="Rubini A."/>
            <person name="Sitrit Y."/>
            <person name="Splivallo R."/>
            <person name="Traeger S."/>
            <person name="Wang M."/>
            <person name="Zifcakova L."/>
            <person name="Wipf D."/>
            <person name="Zambonelli A."/>
            <person name="Paolocci F."/>
            <person name="Nowrousian M."/>
            <person name="Ottonello S."/>
            <person name="Baldrian P."/>
            <person name="Spatafora J.W."/>
            <person name="Henrissat B."/>
            <person name="Nagy L.G."/>
            <person name="Aury J.M."/>
            <person name="Wincker P."/>
            <person name="Grigoriev I.V."/>
            <person name="Bonfante P."/>
            <person name="Martin F.M."/>
        </authorList>
    </citation>
    <scope>NUCLEOTIDE SEQUENCE [LARGE SCALE GENOMIC DNA]</scope>
    <source>
        <strain evidence="1 2">ATCC MYA-4762</strain>
    </source>
</reference>
<sequence>MLLCITGNEVNLCEELPVTFDHGVRVCSGRSMKKLDEHEIEEIEEIEEIKEIKEIEEIVEIEETNETENEVGESNGVKEIISRHANKCDISTSPIMEPPVFEPYNILRGWNEDNVREGSNEANIEEDKLIFRTAPY</sequence>
<organism evidence="1 2">
    <name type="scientific">Terfezia boudieri ATCC MYA-4762</name>
    <dbReference type="NCBI Taxonomy" id="1051890"/>
    <lineage>
        <taxon>Eukaryota</taxon>
        <taxon>Fungi</taxon>
        <taxon>Dikarya</taxon>
        <taxon>Ascomycota</taxon>
        <taxon>Pezizomycotina</taxon>
        <taxon>Pezizomycetes</taxon>
        <taxon>Pezizales</taxon>
        <taxon>Pezizaceae</taxon>
        <taxon>Terfezia</taxon>
    </lineage>
</organism>
<gene>
    <name evidence="1" type="ORF">L211DRAFT_849794</name>
</gene>